<protein>
    <submittedName>
        <fullName evidence="1">Uncharacterized protein</fullName>
    </submittedName>
</protein>
<reference evidence="1 2" key="1">
    <citation type="submission" date="2017-10" db="EMBL/GenBank/DDBJ databases">
        <title>Extensive intraspecific genome diversity in a model arbuscular mycorrhizal fungus.</title>
        <authorList>
            <person name="Chen E.C.H."/>
            <person name="Morin E."/>
            <person name="Baudet D."/>
            <person name="Noel J."/>
            <person name="Ndikumana S."/>
            <person name="Charron P."/>
            <person name="St-Onge C."/>
            <person name="Giorgi J."/>
            <person name="Grigoriev I.V."/>
            <person name="Roux C."/>
            <person name="Martin F.M."/>
            <person name="Corradi N."/>
        </authorList>
    </citation>
    <scope>NUCLEOTIDE SEQUENCE [LARGE SCALE GENOMIC DNA]</scope>
    <source>
        <strain evidence="1 2">A1</strain>
    </source>
</reference>
<evidence type="ECO:0000313" key="2">
    <source>
        <dbReference type="Proteomes" id="UP000232688"/>
    </source>
</evidence>
<comment type="caution">
    <text evidence="1">The sequence shown here is derived from an EMBL/GenBank/DDBJ whole genome shotgun (WGS) entry which is preliminary data.</text>
</comment>
<dbReference type="Proteomes" id="UP000232688">
    <property type="component" value="Unassembled WGS sequence"/>
</dbReference>
<proteinExistence type="predicted"/>
<gene>
    <name evidence="1" type="ORF">RhiirA1_223320</name>
</gene>
<sequence length="100" mass="11409">MNLFHRFFMHQLPLEPRESILVDFPVFKGGNQDPLEWLEAFSRACIANKMSEERAIALVASYLRRTAQKDISGEDSTVKLTTQSKVEKTTFLSPRGNHAI</sequence>
<dbReference type="VEuPathDB" id="FungiDB:RhiirA1_223320"/>
<organism evidence="1 2">
    <name type="scientific">Rhizophagus irregularis</name>
    <dbReference type="NCBI Taxonomy" id="588596"/>
    <lineage>
        <taxon>Eukaryota</taxon>
        <taxon>Fungi</taxon>
        <taxon>Fungi incertae sedis</taxon>
        <taxon>Mucoromycota</taxon>
        <taxon>Glomeromycotina</taxon>
        <taxon>Glomeromycetes</taxon>
        <taxon>Glomerales</taxon>
        <taxon>Glomeraceae</taxon>
        <taxon>Rhizophagus</taxon>
    </lineage>
</organism>
<reference evidence="1 2" key="2">
    <citation type="submission" date="2017-10" db="EMBL/GenBank/DDBJ databases">
        <title>Genome analyses suggest a sexual origin of heterokaryosis in a supposedly ancient asexual fungus.</title>
        <authorList>
            <person name="Corradi N."/>
            <person name="Sedzielewska K."/>
            <person name="Noel J."/>
            <person name="Charron P."/>
            <person name="Farinelli L."/>
            <person name="Marton T."/>
            <person name="Kruger M."/>
            <person name="Pelin A."/>
            <person name="Brachmann A."/>
            <person name="Corradi N."/>
        </authorList>
    </citation>
    <scope>NUCLEOTIDE SEQUENCE [LARGE SCALE GENOMIC DNA]</scope>
    <source>
        <strain evidence="1 2">A1</strain>
    </source>
</reference>
<evidence type="ECO:0000313" key="1">
    <source>
        <dbReference type="EMBL" id="PKC64219.1"/>
    </source>
</evidence>
<dbReference type="EMBL" id="LLXH01000656">
    <property type="protein sequence ID" value="PKC64219.1"/>
    <property type="molecule type" value="Genomic_DNA"/>
</dbReference>
<name>A0A2N0RLN0_9GLOM</name>
<dbReference type="VEuPathDB" id="FungiDB:FUN_008316"/>
<accession>A0A2N0RLN0</accession>
<dbReference type="AlphaFoldDB" id="A0A2N0RLN0"/>